<gene>
    <name evidence="1" type="ORF">GCM10011491_42180</name>
</gene>
<dbReference type="AlphaFoldDB" id="A0A916SPC4"/>
<comment type="caution">
    <text evidence="1">The sequence shown here is derived from an EMBL/GenBank/DDBJ whole genome shotgun (WGS) entry which is preliminary data.</text>
</comment>
<reference evidence="1" key="1">
    <citation type="journal article" date="2014" name="Int. J. Syst. Evol. Microbiol.">
        <title>Complete genome sequence of Corynebacterium casei LMG S-19264T (=DSM 44701T), isolated from a smear-ripened cheese.</title>
        <authorList>
            <consortium name="US DOE Joint Genome Institute (JGI-PGF)"/>
            <person name="Walter F."/>
            <person name="Albersmeier A."/>
            <person name="Kalinowski J."/>
            <person name="Ruckert C."/>
        </authorList>
    </citation>
    <scope>NUCLEOTIDE SEQUENCE</scope>
    <source>
        <strain evidence="1">CGMCC 1.15082</strain>
    </source>
</reference>
<evidence type="ECO:0000313" key="1">
    <source>
        <dbReference type="EMBL" id="GGB09817.1"/>
    </source>
</evidence>
<proteinExistence type="predicted"/>
<organism evidence="1 2">
    <name type="scientific">Brucella endophytica</name>
    <dbReference type="NCBI Taxonomy" id="1963359"/>
    <lineage>
        <taxon>Bacteria</taxon>
        <taxon>Pseudomonadati</taxon>
        <taxon>Pseudomonadota</taxon>
        <taxon>Alphaproteobacteria</taxon>
        <taxon>Hyphomicrobiales</taxon>
        <taxon>Brucellaceae</taxon>
        <taxon>Brucella/Ochrobactrum group</taxon>
        <taxon>Brucella</taxon>
    </lineage>
</organism>
<accession>A0A916SPC4</accession>
<protein>
    <submittedName>
        <fullName evidence="1">Uncharacterized protein</fullName>
    </submittedName>
</protein>
<evidence type="ECO:0000313" key="2">
    <source>
        <dbReference type="Proteomes" id="UP000646478"/>
    </source>
</evidence>
<dbReference type="EMBL" id="BMHH01000027">
    <property type="protein sequence ID" value="GGB09817.1"/>
    <property type="molecule type" value="Genomic_DNA"/>
</dbReference>
<keyword evidence="2" id="KW-1185">Reference proteome</keyword>
<reference evidence="1" key="2">
    <citation type="submission" date="2020-09" db="EMBL/GenBank/DDBJ databases">
        <authorList>
            <person name="Sun Q."/>
            <person name="Zhou Y."/>
        </authorList>
    </citation>
    <scope>NUCLEOTIDE SEQUENCE</scope>
    <source>
        <strain evidence="1">CGMCC 1.15082</strain>
    </source>
</reference>
<dbReference type="Proteomes" id="UP000646478">
    <property type="component" value="Unassembled WGS sequence"/>
</dbReference>
<sequence length="192" mass="21661">MIEALIGLAGVVVGSTITISKEVWTSWLARRRDGSYAAIRLICILEEYADKCIDVVYDDGTACGRPARRTESGEEYCEAQVSTPDPLDFPEDIDWRSMPEPLMHRILALPNKARSTDRHISASSEHAFPPDYEEFFEPRQRGYAQLGLDALEIADDLRRHFRISVRSRAALNTDWDPMAFLRKKTSVTEGAA</sequence>
<dbReference type="RefSeq" id="WP_188826163.1">
    <property type="nucleotide sequence ID" value="NZ_BMHH01000027.1"/>
</dbReference>
<name>A0A916SPC4_9HYPH</name>